<feature type="transmembrane region" description="Helical" evidence="1">
    <location>
        <begin position="80"/>
        <end position="100"/>
    </location>
</feature>
<keyword evidence="1" id="KW-0812">Transmembrane</keyword>
<dbReference type="EMBL" id="MZMQ01000001">
    <property type="protein sequence ID" value="OQJ62302.1"/>
    <property type="molecule type" value="Genomic_DNA"/>
</dbReference>
<accession>A0A225CKN7</accession>
<sequence length="334" mass="32848">MTAPDAAPDAAPASDAPGRSGAIRGVRGALLALVVGVAAAALGLLPWILAGLRLPLQDLWAQDVASAADMPLALLPLNQYTVALLAAVIVVGGGLAGAAARILRPRLPRGGAWLVVAGLVVAQALALLQAATVTADGLGVDDPQPVGVDRTGAVISEAQVDLVAFVGGTVAAIAVAAVVALVLALAPVGLAVVAAAVPAALLAAWVTSAPPVVDGGWIGSIEPALTAVARWVPSVALGLAIAATGLRGAGRIVGAVLATVVLWLGQALVTAVSSALGSRALLRYPLELVDFASQVFVAALGPAARVLPELAVLVVVAVAGALVVRRRRVRSAAA</sequence>
<gene>
    <name evidence="2" type="ORF">B5P24_04405</name>
</gene>
<keyword evidence="3" id="KW-1185">Reference proteome</keyword>
<feature type="transmembrane region" description="Helical" evidence="1">
    <location>
        <begin position="228"/>
        <end position="246"/>
    </location>
</feature>
<feature type="transmembrane region" description="Helical" evidence="1">
    <location>
        <begin position="112"/>
        <end position="131"/>
    </location>
</feature>
<reference evidence="2" key="1">
    <citation type="submission" date="2017-08" db="EMBL/GenBank/DDBJ databases">
        <title>Genomes of multiple Clavibacter strains from different subspecies.</title>
        <authorList>
            <person name="Yuan X.-K."/>
            <person name="Li X.-S."/>
            <person name="Nie J."/>
            <person name="De Boer S.H."/>
        </authorList>
    </citation>
    <scope>NUCLEOTIDE SEQUENCE [LARGE SCALE GENOMIC DNA]</scope>
    <source>
        <strain evidence="2">ATCC 33566</strain>
    </source>
</reference>
<dbReference type="RefSeq" id="WP_237583378.1">
    <property type="nucleotide sequence ID" value="NZ_CP040788.1"/>
</dbReference>
<evidence type="ECO:0000313" key="3">
    <source>
        <dbReference type="Proteomes" id="UP000215316"/>
    </source>
</evidence>
<proteinExistence type="predicted"/>
<keyword evidence="1" id="KW-1133">Transmembrane helix</keyword>
<feature type="transmembrane region" description="Helical" evidence="1">
    <location>
        <begin position="162"/>
        <end position="183"/>
    </location>
</feature>
<keyword evidence="1" id="KW-0472">Membrane</keyword>
<dbReference type="Proteomes" id="UP000215316">
    <property type="component" value="Unassembled WGS sequence"/>
</dbReference>
<evidence type="ECO:0000313" key="2">
    <source>
        <dbReference type="EMBL" id="OQJ62302.1"/>
    </source>
</evidence>
<organism evidence="2 3">
    <name type="scientific">Clavibacter tessellarius</name>
    <dbReference type="NCBI Taxonomy" id="31965"/>
    <lineage>
        <taxon>Bacteria</taxon>
        <taxon>Bacillati</taxon>
        <taxon>Actinomycetota</taxon>
        <taxon>Actinomycetes</taxon>
        <taxon>Micrococcales</taxon>
        <taxon>Microbacteriaceae</taxon>
        <taxon>Clavibacter</taxon>
    </lineage>
</organism>
<comment type="caution">
    <text evidence="2">The sequence shown here is derived from an EMBL/GenBank/DDBJ whole genome shotgun (WGS) entry which is preliminary data.</text>
</comment>
<feature type="transmembrane region" description="Helical" evidence="1">
    <location>
        <begin position="253"/>
        <end position="276"/>
    </location>
</feature>
<protein>
    <submittedName>
        <fullName evidence="2">Uncharacterized protein</fullName>
    </submittedName>
</protein>
<dbReference type="AlphaFoldDB" id="A0A225CKN7"/>
<feature type="transmembrane region" description="Helical" evidence="1">
    <location>
        <begin position="296"/>
        <end position="324"/>
    </location>
</feature>
<feature type="transmembrane region" description="Helical" evidence="1">
    <location>
        <begin position="190"/>
        <end position="208"/>
    </location>
</feature>
<name>A0A225CKN7_9MICO</name>
<feature type="transmembrane region" description="Helical" evidence="1">
    <location>
        <begin position="29"/>
        <end position="50"/>
    </location>
</feature>
<evidence type="ECO:0000256" key="1">
    <source>
        <dbReference type="SAM" id="Phobius"/>
    </source>
</evidence>